<evidence type="ECO:0000313" key="2">
    <source>
        <dbReference type="Proteomes" id="UP000191820"/>
    </source>
</evidence>
<sequence length="63" mass="7630">MSNEKVTGLYFYEESNQMWVLYTKKSPEQIDGIDKQKFCKLLKLFTKTDRSRYQLYHLLLFNG</sequence>
<dbReference type="EMBL" id="CP020472">
    <property type="protein sequence ID" value="ARD21222.1"/>
    <property type="molecule type" value="Genomic_DNA"/>
</dbReference>
<organism evidence="1 2">
    <name type="scientific">Shewanella japonica</name>
    <dbReference type="NCBI Taxonomy" id="93973"/>
    <lineage>
        <taxon>Bacteria</taxon>
        <taxon>Pseudomonadati</taxon>
        <taxon>Pseudomonadota</taxon>
        <taxon>Gammaproteobacteria</taxon>
        <taxon>Alteromonadales</taxon>
        <taxon>Shewanellaceae</taxon>
        <taxon>Shewanella</taxon>
    </lineage>
</organism>
<protein>
    <submittedName>
        <fullName evidence="1">Uncharacterized protein</fullName>
    </submittedName>
</protein>
<gene>
    <name evidence="1" type="ORF">SJ2017_0891</name>
</gene>
<accession>A0ABM6JHK5</accession>
<keyword evidence="2" id="KW-1185">Reference proteome</keyword>
<evidence type="ECO:0000313" key="1">
    <source>
        <dbReference type="EMBL" id="ARD21222.1"/>
    </source>
</evidence>
<proteinExistence type="predicted"/>
<dbReference type="Proteomes" id="UP000191820">
    <property type="component" value="Chromosome"/>
</dbReference>
<name>A0ABM6JHK5_9GAMM</name>
<reference evidence="1 2" key="1">
    <citation type="submission" date="2017-03" db="EMBL/GenBank/DDBJ databases">
        <title>Genome sequencing of Shewanella japonica KCTC 22435.</title>
        <authorList>
            <person name="Kim K.M."/>
        </authorList>
    </citation>
    <scope>NUCLEOTIDE SEQUENCE [LARGE SCALE GENOMIC DNA]</scope>
    <source>
        <strain evidence="1 2">KCTC 22435</strain>
    </source>
</reference>